<dbReference type="PANTHER" id="PTHR22589:SF14">
    <property type="entry name" value="CHOLINE O-ACETYLTRANSFERASE"/>
    <property type="match status" value="1"/>
</dbReference>
<evidence type="ECO:0000313" key="7">
    <source>
        <dbReference type="EMBL" id="KAK4307890.1"/>
    </source>
</evidence>
<evidence type="ECO:0000256" key="5">
    <source>
        <dbReference type="SAM" id="MobiDB-lite"/>
    </source>
</evidence>
<dbReference type="InterPro" id="IPR000542">
    <property type="entry name" value="Carn_acyl_trans"/>
</dbReference>
<dbReference type="GO" id="GO:0008292">
    <property type="term" value="P:acetylcholine biosynthetic process"/>
    <property type="evidence" value="ECO:0007669"/>
    <property type="project" value="TreeGrafter"/>
</dbReference>
<reference evidence="7" key="1">
    <citation type="submission" date="2023-11" db="EMBL/GenBank/DDBJ databases">
        <title>Genome assemblies of two species of porcelain crab, Petrolisthes cinctipes and Petrolisthes manimaculis (Anomura: Porcellanidae).</title>
        <authorList>
            <person name="Angst P."/>
        </authorList>
    </citation>
    <scope>NUCLEOTIDE SEQUENCE</scope>
    <source>
        <strain evidence="7">PB745_02</strain>
        <tissue evidence="7">Gill</tissue>
    </source>
</reference>
<dbReference type="Proteomes" id="UP001292094">
    <property type="component" value="Unassembled WGS sequence"/>
</dbReference>
<dbReference type="GO" id="GO:0007274">
    <property type="term" value="P:neuromuscular synaptic transmission"/>
    <property type="evidence" value="ECO:0007669"/>
    <property type="project" value="TreeGrafter"/>
</dbReference>
<dbReference type="GO" id="GO:0005737">
    <property type="term" value="C:cytoplasm"/>
    <property type="evidence" value="ECO:0007669"/>
    <property type="project" value="TreeGrafter"/>
</dbReference>
<comment type="caution">
    <text evidence="7">The sequence shown here is derived from an EMBL/GenBank/DDBJ whole genome shotgun (WGS) entry which is preliminary data.</text>
</comment>
<dbReference type="Gene3D" id="3.30.559.10">
    <property type="entry name" value="Chloramphenicol acetyltransferase-like domain"/>
    <property type="match status" value="1"/>
</dbReference>
<dbReference type="GO" id="GO:0045202">
    <property type="term" value="C:synapse"/>
    <property type="evidence" value="ECO:0007669"/>
    <property type="project" value="GOC"/>
</dbReference>
<feature type="region of interest" description="Disordered" evidence="5">
    <location>
        <begin position="1"/>
        <end position="89"/>
    </location>
</feature>
<evidence type="ECO:0000313" key="8">
    <source>
        <dbReference type="Proteomes" id="UP001292094"/>
    </source>
</evidence>
<dbReference type="EC" id="2.3.1.6" evidence="3"/>
<dbReference type="SUPFAM" id="SSF52777">
    <property type="entry name" value="CoA-dependent acyltransferases"/>
    <property type="match status" value="1"/>
</dbReference>
<keyword evidence="8" id="KW-1185">Reference proteome</keyword>
<organism evidence="7 8">
    <name type="scientific">Petrolisthes manimaculis</name>
    <dbReference type="NCBI Taxonomy" id="1843537"/>
    <lineage>
        <taxon>Eukaryota</taxon>
        <taxon>Metazoa</taxon>
        <taxon>Ecdysozoa</taxon>
        <taxon>Arthropoda</taxon>
        <taxon>Crustacea</taxon>
        <taxon>Multicrustacea</taxon>
        <taxon>Malacostraca</taxon>
        <taxon>Eumalacostraca</taxon>
        <taxon>Eucarida</taxon>
        <taxon>Decapoda</taxon>
        <taxon>Pleocyemata</taxon>
        <taxon>Anomura</taxon>
        <taxon>Galatheoidea</taxon>
        <taxon>Porcellanidae</taxon>
        <taxon>Petrolisthes</taxon>
    </lineage>
</organism>
<evidence type="ECO:0000256" key="4">
    <source>
        <dbReference type="ARBA" id="ARBA00040495"/>
    </source>
</evidence>
<sequence length="256" mass="29186">MERRRRQVEEEEEKEEEETGGGEGGGDRWRRRRRRQVEEKEEETGGGEGGGDRWRRRRRRQVEEKEEETGGGGGDRTHGQLTSTYESASTRRFRLGRVDAIRANTPQVLAWCEAMVINAPLPDRLAKYDSAIKMQTEIMVNNILGKGIDIHLLGLREMAKEMNINTPEIFSHHSYTVSNHFRLSTSQVPTLSDSWMGYGPVVPNGYGASYNPHPDYIVFCLSAFNSCEETSTLEFGRNLERALDEMKTMLESKGNQ</sequence>
<dbReference type="GO" id="GO:0004102">
    <property type="term" value="F:choline O-acetyltransferase activity"/>
    <property type="evidence" value="ECO:0007669"/>
    <property type="project" value="UniProtKB-EC"/>
</dbReference>
<dbReference type="EMBL" id="JAWZYT010001959">
    <property type="protein sequence ID" value="KAK4307890.1"/>
    <property type="molecule type" value="Genomic_DNA"/>
</dbReference>
<evidence type="ECO:0000256" key="1">
    <source>
        <dbReference type="ARBA" id="ARBA00005232"/>
    </source>
</evidence>
<dbReference type="InterPro" id="IPR023213">
    <property type="entry name" value="CAT-like_dom_sf"/>
</dbReference>
<gene>
    <name evidence="7" type="ORF">Pmani_020384</name>
</gene>
<dbReference type="AlphaFoldDB" id="A0AAE1PFU1"/>
<comment type="similarity">
    <text evidence="1">Belongs to the carnitine/choline acetyltransferase family.</text>
</comment>
<dbReference type="PANTHER" id="PTHR22589">
    <property type="entry name" value="CARNITINE O-ACYLTRANSFERASE"/>
    <property type="match status" value="1"/>
</dbReference>
<dbReference type="InterPro" id="IPR039551">
    <property type="entry name" value="Cho/carn_acyl_trans"/>
</dbReference>
<evidence type="ECO:0000259" key="6">
    <source>
        <dbReference type="Pfam" id="PF00755"/>
    </source>
</evidence>
<evidence type="ECO:0000256" key="3">
    <source>
        <dbReference type="ARBA" id="ARBA00039091"/>
    </source>
</evidence>
<keyword evidence="2" id="KW-0530">Neurotransmitter biosynthesis</keyword>
<proteinExistence type="inferred from homology"/>
<dbReference type="Pfam" id="PF00755">
    <property type="entry name" value="Carn_acyltransf"/>
    <property type="match status" value="1"/>
</dbReference>
<name>A0AAE1PFU1_9EUCA</name>
<feature type="compositionally biased region" description="Acidic residues" evidence="5">
    <location>
        <begin position="9"/>
        <end position="20"/>
    </location>
</feature>
<protein>
    <recommendedName>
        <fullName evidence="4">Choline O-acetyltransferase</fullName>
        <ecNumber evidence="3">2.3.1.6</ecNumber>
    </recommendedName>
</protein>
<feature type="domain" description="Choline/carnitine acyltransferase" evidence="6">
    <location>
        <begin position="76"/>
        <end position="241"/>
    </location>
</feature>
<dbReference type="GO" id="GO:0043005">
    <property type="term" value="C:neuron projection"/>
    <property type="evidence" value="ECO:0007669"/>
    <property type="project" value="TreeGrafter"/>
</dbReference>
<accession>A0AAE1PFU1</accession>
<feature type="compositionally biased region" description="Polar residues" evidence="5">
    <location>
        <begin position="79"/>
        <end position="89"/>
    </location>
</feature>
<evidence type="ECO:0000256" key="2">
    <source>
        <dbReference type="ARBA" id="ARBA00022979"/>
    </source>
</evidence>